<comment type="similarity">
    <text evidence="2 10">Belongs to the CheZ family.</text>
</comment>
<evidence type="ECO:0000256" key="1">
    <source>
        <dbReference type="ARBA" id="ARBA00004496"/>
    </source>
</evidence>
<accession>A0A1Y5Q5T4</accession>
<evidence type="ECO:0000256" key="11">
    <source>
        <dbReference type="PIRSR" id="PIRSR002884-1"/>
    </source>
</evidence>
<evidence type="ECO:0000256" key="5">
    <source>
        <dbReference type="ARBA" id="ARBA00022500"/>
    </source>
</evidence>
<dbReference type="Gene3D" id="1.10.287.500">
    <property type="entry name" value="Helix hairpin bin"/>
    <property type="match status" value="2"/>
</dbReference>
<dbReference type="PANTHER" id="PTHR43693:SF1">
    <property type="entry name" value="PROTEIN PHOSPHATASE CHEZ"/>
    <property type="match status" value="1"/>
</dbReference>
<feature type="site" description="Enhances dephosphorylation of CheY-P" evidence="11">
    <location>
        <position position="158"/>
    </location>
</feature>
<dbReference type="InterPro" id="IPR007439">
    <property type="entry name" value="Chemotax_Pase_CheZ"/>
</dbReference>
<protein>
    <recommendedName>
        <fullName evidence="3 10">Protein phosphatase CheZ</fullName>
        <ecNumber evidence="10">3.1.3.-</ecNumber>
    </recommendedName>
    <alternativeName>
        <fullName evidence="9 10">Chemotaxis protein CheZ</fullName>
    </alternativeName>
</protein>
<evidence type="ECO:0000256" key="10">
    <source>
        <dbReference type="PIRNR" id="PIRNR002884"/>
    </source>
</evidence>
<keyword evidence="5 10" id="KW-0145">Chemotaxis</keyword>
<dbReference type="PIRSF" id="PIRSF002884">
    <property type="entry name" value="CheZ"/>
    <property type="match status" value="1"/>
</dbReference>
<sequence>MNASAGTANERALLAQRLQDALTALESGDEAGWRREIDALAAAREKPMVAGLGRLARELGKPMAQVARELGKALGELPTLPSEAGELTDACARLDHVVAMTEKATHRTLDLAEECRTLTAHLHEGTLPAEEQLQVLDRIRHNLTEIALTQSYQDLTGQIIRRVVGIVRRVHEGFAALGLPPPENESSHDGLAGPAVSGLDRHAVSQNDADDLLSDLGL</sequence>
<dbReference type="GO" id="GO:0050920">
    <property type="term" value="P:regulation of chemotaxis"/>
    <property type="evidence" value="ECO:0007669"/>
    <property type="project" value="InterPro"/>
</dbReference>
<evidence type="ECO:0000256" key="6">
    <source>
        <dbReference type="ARBA" id="ARBA00022779"/>
    </source>
</evidence>
<comment type="subcellular location">
    <subcellularLocation>
        <location evidence="1 10">Cytoplasm</location>
    </subcellularLocation>
</comment>
<evidence type="ECO:0000256" key="8">
    <source>
        <dbReference type="ARBA" id="ARBA00022912"/>
    </source>
</evidence>
<dbReference type="GO" id="GO:0006935">
    <property type="term" value="P:chemotaxis"/>
    <property type="evidence" value="ECO:0007669"/>
    <property type="project" value="UniProtKB-KW"/>
</dbReference>
<dbReference type="Pfam" id="PF04344">
    <property type="entry name" value="CheZ"/>
    <property type="match status" value="2"/>
</dbReference>
<keyword evidence="8 10" id="KW-0904">Protein phosphatase</keyword>
<dbReference type="GO" id="GO:0004721">
    <property type="term" value="F:phosphoprotein phosphatase activity"/>
    <property type="evidence" value="ECO:0007669"/>
    <property type="project" value="UniProtKB-KW"/>
</dbReference>
<dbReference type="InterPro" id="IPR050992">
    <property type="entry name" value="CheZ_family_phosphatases"/>
</dbReference>
<dbReference type="GO" id="GO:0097588">
    <property type="term" value="P:archaeal or bacterial-type flagellum-dependent cell motility"/>
    <property type="evidence" value="ECO:0007669"/>
    <property type="project" value="UniProtKB-KW"/>
</dbReference>
<organism evidence="13">
    <name type="scientific">uncultured Stenotrophomonas sp</name>
    <dbReference type="NCBI Taxonomy" id="165438"/>
    <lineage>
        <taxon>Bacteria</taxon>
        <taxon>Pseudomonadati</taxon>
        <taxon>Pseudomonadota</taxon>
        <taxon>Gammaproteobacteria</taxon>
        <taxon>Lysobacterales</taxon>
        <taxon>Lysobacteraceae</taxon>
        <taxon>Stenotrophomonas</taxon>
        <taxon>environmental samples</taxon>
    </lineage>
</organism>
<evidence type="ECO:0000256" key="2">
    <source>
        <dbReference type="ARBA" id="ARBA00005908"/>
    </source>
</evidence>
<dbReference type="PANTHER" id="PTHR43693">
    <property type="entry name" value="PROTEIN PHOSPHATASE CHEZ"/>
    <property type="match status" value="1"/>
</dbReference>
<name>A0A1Y5Q5T4_9GAMM</name>
<evidence type="ECO:0000313" key="13">
    <source>
        <dbReference type="EMBL" id="SBV36115.1"/>
    </source>
</evidence>
<keyword evidence="4 10" id="KW-0963">Cytoplasm</keyword>
<gene>
    <name evidence="13" type="primary">cheZ</name>
    <name evidence="13" type="ORF">STPYR_11045</name>
</gene>
<evidence type="ECO:0000256" key="3">
    <source>
        <dbReference type="ARBA" id="ARBA00018484"/>
    </source>
</evidence>
<keyword evidence="7 10" id="KW-0378">Hydrolase</keyword>
<evidence type="ECO:0000256" key="12">
    <source>
        <dbReference type="SAM" id="MobiDB-lite"/>
    </source>
</evidence>
<dbReference type="EMBL" id="FLTS01000001">
    <property type="protein sequence ID" value="SBV36115.1"/>
    <property type="molecule type" value="Genomic_DNA"/>
</dbReference>
<feature type="region of interest" description="Disordered" evidence="12">
    <location>
        <begin position="178"/>
        <end position="197"/>
    </location>
</feature>
<dbReference type="GO" id="GO:0005737">
    <property type="term" value="C:cytoplasm"/>
    <property type="evidence" value="ECO:0007669"/>
    <property type="project" value="UniProtKB-SubCell"/>
</dbReference>
<evidence type="ECO:0000256" key="9">
    <source>
        <dbReference type="ARBA" id="ARBA00029599"/>
    </source>
</evidence>
<dbReference type="EC" id="3.1.3.-" evidence="10"/>
<dbReference type="GO" id="GO:0009288">
    <property type="term" value="C:bacterial-type flagellum"/>
    <property type="evidence" value="ECO:0007669"/>
    <property type="project" value="InterPro"/>
</dbReference>
<evidence type="ECO:0000256" key="4">
    <source>
        <dbReference type="ARBA" id="ARBA00022490"/>
    </source>
</evidence>
<dbReference type="AlphaFoldDB" id="A0A1Y5Q5T4"/>
<comment type="subunit">
    <text evidence="10">Homodimer.</text>
</comment>
<comment type="function">
    <text evidence="10">Plays an important role in bacterial chemotaxis signal transduction pathway by accelerating the dephosphorylation of phosphorylated CheY (CheY-P).</text>
</comment>
<reference evidence="13" key="1">
    <citation type="submission" date="2016-03" db="EMBL/GenBank/DDBJ databases">
        <authorList>
            <person name="Ploux O."/>
        </authorList>
    </citation>
    <scope>NUCLEOTIDE SEQUENCE</scope>
    <source>
        <strain evidence="13">UC10</strain>
    </source>
</reference>
<evidence type="ECO:0000256" key="7">
    <source>
        <dbReference type="ARBA" id="ARBA00022801"/>
    </source>
</evidence>
<dbReference type="SUPFAM" id="SSF75708">
    <property type="entry name" value="Chemotaxis phosphatase CheZ"/>
    <property type="match status" value="1"/>
</dbReference>
<keyword evidence="6 10" id="KW-0283">Flagellar rotation</keyword>
<proteinExistence type="inferred from homology"/>